<keyword evidence="7" id="KW-0902">Two-component regulatory system</keyword>
<dbReference type="Pfam" id="PF13596">
    <property type="entry name" value="PAS_10"/>
    <property type="match status" value="1"/>
</dbReference>
<comment type="subcellular location">
    <subcellularLocation>
        <location evidence="2">Membrane</location>
    </subcellularLocation>
</comment>
<dbReference type="RefSeq" id="WP_106059033.1">
    <property type="nucleotide sequence ID" value="NZ_PVXQ01000007.1"/>
</dbReference>
<dbReference type="Proteomes" id="UP000239471">
    <property type="component" value="Unassembled WGS sequence"/>
</dbReference>
<feature type="coiled-coil region" evidence="8">
    <location>
        <begin position="29"/>
        <end position="84"/>
    </location>
</feature>
<dbReference type="PROSITE" id="PS50109">
    <property type="entry name" value="HIS_KIN"/>
    <property type="match status" value="1"/>
</dbReference>
<dbReference type="CDD" id="cd16922">
    <property type="entry name" value="HATPase_EvgS-ArcB-TorS-like"/>
    <property type="match status" value="1"/>
</dbReference>
<keyword evidence="4" id="KW-0597">Phosphoprotein</keyword>
<dbReference type="SUPFAM" id="SSF55785">
    <property type="entry name" value="PYP-like sensor domain (PAS domain)"/>
    <property type="match status" value="1"/>
</dbReference>
<evidence type="ECO:0000256" key="1">
    <source>
        <dbReference type="ARBA" id="ARBA00000085"/>
    </source>
</evidence>
<dbReference type="CDD" id="cd00082">
    <property type="entry name" value="HisKA"/>
    <property type="match status" value="1"/>
</dbReference>
<dbReference type="PRINTS" id="PR00344">
    <property type="entry name" value="BCTRLSENSOR"/>
</dbReference>
<comment type="caution">
    <text evidence="10">The sequence shown here is derived from an EMBL/GenBank/DDBJ whole genome shotgun (WGS) entry which is preliminary data.</text>
</comment>
<dbReference type="Gene3D" id="3.30.450.20">
    <property type="entry name" value="PAS domain"/>
    <property type="match status" value="2"/>
</dbReference>
<evidence type="ECO:0000256" key="2">
    <source>
        <dbReference type="ARBA" id="ARBA00004370"/>
    </source>
</evidence>
<dbReference type="InterPro" id="IPR036097">
    <property type="entry name" value="HisK_dim/P_sf"/>
</dbReference>
<evidence type="ECO:0000313" key="11">
    <source>
        <dbReference type="Proteomes" id="UP000239471"/>
    </source>
</evidence>
<dbReference type="PANTHER" id="PTHR43547:SF2">
    <property type="entry name" value="HYBRID SIGNAL TRANSDUCTION HISTIDINE KINASE C"/>
    <property type="match status" value="1"/>
</dbReference>
<dbReference type="EC" id="2.7.13.3" evidence="3"/>
<dbReference type="InterPro" id="IPR036890">
    <property type="entry name" value="HATPase_C_sf"/>
</dbReference>
<dbReference type="EMBL" id="PVXQ01000007">
    <property type="protein sequence ID" value="PRR83462.1"/>
    <property type="molecule type" value="Genomic_DNA"/>
</dbReference>
<dbReference type="FunFam" id="3.30.565.10:FF:000006">
    <property type="entry name" value="Sensor histidine kinase WalK"/>
    <property type="match status" value="1"/>
</dbReference>
<dbReference type="SUPFAM" id="SSF55874">
    <property type="entry name" value="ATPase domain of HSP90 chaperone/DNA topoisomerase II/histidine kinase"/>
    <property type="match status" value="1"/>
</dbReference>
<evidence type="ECO:0000313" key="10">
    <source>
        <dbReference type="EMBL" id="PRR83462.1"/>
    </source>
</evidence>
<dbReference type="Gene3D" id="1.10.287.130">
    <property type="match status" value="1"/>
</dbReference>
<keyword evidence="8" id="KW-0175">Coiled coil</keyword>
<dbReference type="SMART" id="SM00387">
    <property type="entry name" value="HATPase_c"/>
    <property type="match status" value="1"/>
</dbReference>
<organism evidence="10 11">
    <name type="scientific">Clostridium vincentii</name>
    <dbReference type="NCBI Taxonomy" id="52704"/>
    <lineage>
        <taxon>Bacteria</taxon>
        <taxon>Bacillati</taxon>
        <taxon>Bacillota</taxon>
        <taxon>Clostridia</taxon>
        <taxon>Eubacteriales</taxon>
        <taxon>Clostridiaceae</taxon>
        <taxon>Clostridium</taxon>
    </lineage>
</organism>
<dbReference type="SMART" id="SM00388">
    <property type="entry name" value="HisKA"/>
    <property type="match status" value="1"/>
</dbReference>
<dbReference type="Gene3D" id="3.30.565.10">
    <property type="entry name" value="Histidine kinase-like ATPase, C-terminal domain"/>
    <property type="match status" value="1"/>
</dbReference>
<gene>
    <name evidence="10" type="primary">todS_2</name>
    <name evidence="10" type="ORF">CLVI_10110</name>
</gene>
<dbReference type="InterPro" id="IPR004358">
    <property type="entry name" value="Sig_transdc_His_kin-like_C"/>
</dbReference>
<dbReference type="InterPro" id="IPR003661">
    <property type="entry name" value="HisK_dim/P_dom"/>
</dbReference>
<name>A0A2T0BI33_9CLOT</name>
<evidence type="ECO:0000256" key="3">
    <source>
        <dbReference type="ARBA" id="ARBA00012438"/>
    </source>
</evidence>
<dbReference type="AlphaFoldDB" id="A0A2T0BI33"/>
<dbReference type="GO" id="GO:0000155">
    <property type="term" value="F:phosphorelay sensor kinase activity"/>
    <property type="evidence" value="ECO:0007669"/>
    <property type="project" value="InterPro"/>
</dbReference>
<dbReference type="SUPFAM" id="SSF47384">
    <property type="entry name" value="Homodimeric domain of signal transducing histidine kinase"/>
    <property type="match status" value="1"/>
</dbReference>
<accession>A0A2T0BI33</accession>
<dbReference type="InterPro" id="IPR003594">
    <property type="entry name" value="HATPase_dom"/>
</dbReference>
<dbReference type="InterPro" id="IPR005467">
    <property type="entry name" value="His_kinase_dom"/>
</dbReference>
<dbReference type="Pfam" id="PF00512">
    <property type="entry name" value="HisKA"/>
    <property type="match status" value="1"/>
</dbReference>
<keyword evidence="5 10" id="KW-0808">Transferase</keyword>
<evidence type="ECO:0000256" key="6">
    <source>
        <dbReference type="ARBA" id="ARBA00022777"/>
    </source>
</evidence>
<feature type="domain" description="Histidine kinase" evidence="9">
    <location>
        <begin position="364"/>
        <end position="587"/>
    </location>
</feature>
<evidence type="ECO:0000259" key="9">
    <source>
        <dbReference type="PROSITE" id="PS50109"/>
    </source>
</evidence>
<evidence type="ECO:0000256" key="7">
    <source>
        <dbReference type="ARBA" id="ARBA00023012"/>
    </source>
</evidence>
<keyword evidence="6 10" id="KW-0418">Kinase</keyword>
<dbReference type="OrthoDB" id="9816309at2"/>
<evidence type="ECO:0000256" key="5">
    <source>
        <dbReference type="ARBA" id="ARBA00022679"/>
    </source>
</evidence>
<comment type="catalytic activity">
    <reaction evidence="1">
        <text>ATP + protein L-histidine = ADP + protein N-phospho-L-histidine.</text>
        <dbReference type="EC" id="2.7.13.3"/>
    </reaction>
</comment>
<reference evidence="10 11" key="1">
    <citation type="submission" date="2018-03" db="EMBL/GenBank/DDBJ databases">
        <title>Genome sequence of Clostridium vincentii DSM 10228.</title>
        <authorList>
            <person name="Poehlein A."/>
            <person name="Daniel R."/>
        </authorList>
    </citation>
    <scope>NUCLEOTIDE SEQUENCE [LARGE SCALE GENOMIC DNA]</scope>
    <source>
        <strain evidence="10 11">DSM 10228</strain>
    </source>
</reference>
<evidence type="ECO:0000256" key="8">
    <source>
        <dbReference type="SAM" id="Coils"/>
    </source>
</evidence>
<dbReference type="InterPro" id="IPR035965">
    <property type="entry name" value="PAS-like_dom_sf"/>
</dbReference>
<proteinExistence type="predicted"/>
<keyword evidence="11" id="KW-1185">Reference proteome</keyword>
<sequence>MRNIMPSMGLDSKDDNVDKSKYIGESDLEKKLNKRIRQLENELQYTKECLQISNEEHLVYNEELQSTNEEIQSVNDELLKINIQYQYKNQELDELYNDMTNYLNSGDIGTIFLDENLCIRKFTPSITKEINLKVQDIGRPMHHISNNLINDDLNINASEVLNSHMSSEKEVQSKNGNWYLLKCAPYCTFGNLIKGVVVSLVDITRSKNAELDMFRSKEKYEQLVENSPYSIYIIHNGMFYFSNSAGIKLLNVKDLNELMFVNYGYYFNVDEEELIDNGVNSIQMQGKTIIPKEDRVVLPDGTVLLLEISAMPLIFDGRVAKLLLVRDTSFLLKERLLEEENEKNKKLLDETILSETLKTEFFSNLSHELRTPLNVILSALQLLDTYTSSSGINDKERKFKKYSNIMKQNCYRQLRLVNNMIDITKLDAGFFELNLQNCNIVDVVESVTMSVSEYIRTKSIDLIFDTDIEECIISCDPEKIERVILNLLANSIKFTKPGGSMKVNMYDKGENIIISIKDTGIGIPNDKLDIIFDRFRQVDRSLTRKQEGSGIGLSIVKSLVELHGGEISVLSEYGKGTEFIIVFPVIVKLEENDICGVFEAESQERIERIHIEFSDIYSLN</sequence>
<protein>
    <recommendedName>
        <fullName evidence="3">histidine kinase</fullName>
        <ecNumber evidence="3">2.7.13.3</ecNumber>
    </recommendedName>
</protein>
<dbReference type="Pfam" id="PF02518">
    <property type="entry name" value="HATPase_c"/>
    <property type="match status" value="1"/>
</dbReference>
<dbReference type="GO" id="GO:0016020">
    <property type="term" value="C:membrane"/>
    <property type="evidence" value="ECO:0007669"/>
    <property type="project" value="UniProtKB-SubCell"/>
</dbReference>
<evidence type="ECO:0000256" key="4">
    <source>
        <dbReference type="ARBA" id="ARBA00022553"/>
    </source>
</evidence>
<dbReference type="PANTHER" id="PTHR43547">
    <property type="entry name" value="TWO-COMPONENT HISTIDINE KINASE"/>
    <property type="match status" value="1"/>
</dbReference>